<dbReference type="Gene3D" id="3.90.1750.20">
    <property type="entry name" value="Putative Large Serine Recombinase, Chain B, Domain 2"/>
    <property type="match status" value="1"/>
</dbReference>
<keyword evidence="4" id="KW-1185">Reference proteome</keyword>
<evidence type="ECO:0000313" key="4">
    <source>
        <dbReference type="Proteomes" id="UP001162741"/>
    </source>
</evidence>
<dbReference type="Pfam" id="PF13408">
    <property type="entry name" value="Zn_ribbon_recom"/>
    <property type="match status" value="1"/>
</dbReference>
<dbReference type="SUPFAM" id="SSF53041">
    <property type="entry name" value="Resolvase-like"/>
    <property type="match status" value="1"/>
</dbReference>
<proteinExistence type="predicted"/>
<dbReference type="PROSITE" id="PS51737">
    <property type="entry name" value="RECOMBINASE_DNA_BIND"/>
    <property type="match status" value="1"/>
</dbReference>
<dbReference type="Pfam" id="PF00239">
    <property type="entry name" value="Resolvase"/>
    <property type="match status" value="1"/>
</dbReference>
<dbReference type="InterPro" id="IPR011109">
    <property type="entry name" value="DNA_bind_recombinase_dom"/>
</dbReference>
<dbReference type="Gene3D" id="3.40.50.1390">
    <property type="entry name" value="Resolvase, N-terminal catalytic domain"/>
    <property type="match status" value="1"/>
</dbReference>
<dbReference type="Proteomes" id="UP001162741">
    <property type="component" value="Chromosome"/>
</dbReference>
<protein>
    <submittedName>
        <fullName evidence="3">Recombinase family protein</fullName>
    </submittedName>
</protein>
<dbReference type="SMART" id="SM00857">
    <property type="entry name" value="Resolvase"/>
    <property type="match status" value="1"/>
</dbReference>
<accession>A0ABY6IYL9</accession>
<organism evidence="3 4">
    <name type="scientific">Chitinophaga horti</name>
    <dbReference type="NCBI Taxonomy" id="2920382"/>
    <lineage>
        <taxon>Bacteria</taxon>
        <taxon>Pseudomonadati</taxon>
        <taxon>Bacteroidota</taxon>
        <taxon>Chitinophagia</taxon>
        <taxon>Chitinophagales</taxon>
        <taxon>Chitinophagaceae</taxon>
        <taxon>Chitinophaga</taxon>
    </lineage>
</organism>
<dbReference type="InterPro" id="IPR050639">
    <property type="entry name" value="SSR_resolvase"/>
</dbReference>
<dbReference type="InterPro" id="IPR036162">
    <property type="entry name" value="Resolvase-like_N_sf"/>
</dbReference>
<feature type="domain" description="Recombinase" evidence="2">
    <location>
        <begin position="173"/>
        <end position="282"/>
    </location>
</feature>
<dbReference type="InterPro" id="IPR025827">
    <property type="entry name" value="Zn_ribbon_recom_dom"/>
</dbReference>
<sequence>MKIPMPIVNTSGSCIKQRAAFLYPRVSTDDQADGYSPAHQEDALQKYCLRENILVRDVFHEDYSAKTFDRPEFNNILSIIKKNRGTVDLLLITKWDRFSRNFAEAYRMIGVLKKLGVEVQAIEQPLDMEIPESKIMLAIYLTAPEVENDRRALNTLHGMRRAKKEGRYLGIAPRGYFNGRDAANKPLLIPNKDAATVKWCFEEMSRELFDIQALWRMARQRGLKVQKSQFWSMLRNPIYCGKVFVAAYKTEPAHCVSGIHQPLITEHLFNEVQDVLQGRRRKIRVDANYHITESLPLRGFLVCSQCGQPLTGSGSKGNGGIYYYYHCAPARKCKERFRATDANEAFVKLLQGIAVNSDILRAYAAMVYKNLEKGQVNDKAELSAIDDSIVKIGIRLQNARSILLDGELPMAEYNQIKSDLLREQEVLAERKNALLQKPKITEEFLRAGGDILANIAVRFNNATSEEKKKIIGSIFPGKLIFQEKKFEPRSRMSDQVKFLGADKKAVSL</sequence>
<dbReference type="RefSeq" id="WP_264279709.1">
    <property type="nucleotide sequence ID" value="NZ_CP107006.1"/>
</dbReference>
<evidence type="ECO:0000259" key="2">
    <source>
        <dbReference type="PROSITE" id="PS51737"/>
    </source>
</evidence>
<dbReference type="Pfam" id="PF07508">
    <property type="entry name" value="Recombinase"/>
    <property type="match status" value="1"/>
</dbReference>
<gene>
    <name evidence="3" type="ORF">MKQ68_14185</name>
</gene>
<feature type="domain" description="Resolvase/invertase-type recombinase catalytic" evidence="1">
    <location>
        <begin position="19"/>
        <end position="166"/>
    </location>
</feature>
<name>A0ABY6IYL9_9BACT</name>
<reference evidence="3" key="1">
    <citation type="submission" date="2022-10" db="EMBL/GenBank/DDBJ databases">
        <title>Chitinophaga sp. nov., isolated from soil.</title>
        <authorList>
            <person name="Jeon C.O."/>
        </authorList>
    </citation>
    <scope>NUCLEOTIDE SEQUENCE</scope>
    <source>
        <strain evidence="3">R8</strain>
    </source>
</reference>
<evidence type="ECO:0000313" key="3">
    <source>
        <dbReference type="EMBL" id="UYQ91241.1"/>
    </source>
</evidence>
<dbReference type="PANTHER" id="PTHR30461">
    <property type="entry name" value="DNA-INVERTASE FROM LAMBDOID PROPHAGE"/>
    <property type="match status" value="1"/>
</dbReference>
<dbReference type="PROSITE" id="PS51736">
    <property type="entry name" value="RECOMBINASES_3"/>
    <property type="match status" value="1"/>
</dbReference>
<dbReference type="PANTHER" id="PTHR30461:SF23">
    <property type="entry name" value="DNA RECOMBINASE-RELATED"/>
    <property type="match status" value="1"/>
</dbReference>
<dbReference type="InterPro" id="IPR006119">
    <property type="entry name" value="Resolv_N"/>
</dbReference>
<evidence type="ECO:0000259" key="1">
    <source>
        <dbReference type="PROSITE" id="PS51736"/>
    </source>
</evidence>
<dbReference type="EMBL" id="CP107006">
    <property type="protein sequence ID" value="UYQ91241.1"/>
    <property type="molecule type" value="Genomic_DNA"/>
</dbReference>
<dbReference type="CDD" id="cd00338">
    <property type="entry name" value="Ser_Recombinase"/>
    <property type="match status" value="1"/>
</dbReference>
<dbReference type="InterPro" id="IPR038109">
    <property type="entry name" value="DNA_bind_recomb_sf"/>
</dbReference>